<protein>
    <submittedName>
        <fullName evidence="1">Uncharacterized protein</fullName>
    </submittedName>
</protein>
<name>A0A4C1TY58_EUMVA</name>
<organism evidence="1 2">
    <name type="scientific">Eumeta variegata</name>
    <name type="common">Bagworm moth</name>
    <name type="synonym">Eumeta japonica</name>
    <dbReference type="NCBI Taxonomy" id="151549"/>
    <lineage>
        <taxon>Eukaryota</taxon>
        <taxon>Metazoa</taxon>
        <taxon>Ecdysozoa</taxon>
        <taxon>Arthropoda</taxon>
        <taxon>Hexapoda</taxon>
        <taxon>Insecta</taxon>
        <taxon>Pterygota</taxon>
        <taxon>Neoptera</taxon>
        <taxon>Endopterygota</taxon>
        <taxon>Lepidoptera</taxon>
        <taxon>Glossata</taxon>
        <taxon>Ditrysia</taxon>
        <taxon>Tineoidea</taxon>
        <taxon>Psychidae</taxon>
        <taxon>Oiketicinae</taxon>
        <taxon>Eumeta</taxon>
    </lineage>
</organism>
<proteinExistence type="predicted"/>
<keyword evidence="2" id="KW-1185">Reference proteome</keyword>
<comment type="caution">
    <text evidence="1">The sequence shown here is derived from an EMBL/GenBank/DDBJ whole genome shotgun (WGS) entry which is preliminary data.</text>
</comment>
<sequence>MAGNETGVETDRARLMRIGDGMESIIFRSFTYVSGYHDMVGRRGDTTMACGRERSSSLFSVRKICLVTAHAQRADPVLTAENFVTVHVRALLRLCKQSSANFIPNINVDRGSFGWHVFLLIFKLCMEANIAYAIVERSTTHTYECYTFGLLAGLTPMAAGAHWRL</sequence>
<dbReference type="Proteomes" id="UP000299102">
    <property type="component" value="Unassembled WGS sequence"/>
</dbReference>
<dbReference type="AlphaFoldDB" id="A0A4C1TY58"/>
<accession>A0A4C1TY58</accession>
<evidence type="ECO:0000313" key="1">
    <source>
        <dbReference type="EMBL" id="GBP18992.1"/>
    </source>
</evidence>
<dbReference type="EMBL" id="BGZK01000103">
    <property type="protein sequence ID" value="GBP18992.1"/>
    <property type="molecule type" value="Genomic_DNA"/>
</dbReference>
<evidence type="ECO:0000313" key="2">
    <source>
        <dbReference type="Proteomes" id="UP000299102"/>
    </source>
</evidence>
<gene>
    <name evidence="1" type="ORF">EVAR_78460_1</name>
</gene>
<reference evidence="1 2" key="1">
    <citation type="journal article" date="2019" name="Commun. Biol.">
        <title>The bagworm genome reveals a unique fibroin gene that provides high tensile strength.</title>
        <authorList>
            <person name="Kono N."/>
            <person name="Nakamura H."/>
            <person name="Ohtoshi R."/>
            <person name="Tomita M."/>
            <person name="Numata K."/>
            <person name="Arakawa K."/>
        </authorList>
    </citation>
    <scope>NUCLEOTIDE SEQUENCE [LARGE SCALE GENOMIC DNA]</scope>
</reference>